<evidence type="ECO:0000256" key="8">
    <source>
        <dbReference type="RuleBase" id="RU364100"/>
    </source>
</evidence>
<name>A0ABV0GIT1_9BURK</name>
<keyword evidence="7" id="KW-0456">Lyase</keyword>
<proteinExistence type="inferred from homology"/>
<evidence type="ECO:0000256" key="1">
    <source>
        <dbReference type="ARBA" id="ARBA00008136"/>
    </source>
</evidence>
<evidence type="ECO:0000256" key="7">
    <source>
        <dbReference type="ARBA" id="ARBA00023239"/>
    </source>
</evidence>
<gene>
    <name evidence="10" type="ORF">ABDJ40_19720</name>
</gene>
<dbReference type="PANTHER" id="PTHR13604:SF0">
    <property type="entry name" value="ABASIC SITE PROCESSING PROTEIN HMCES"/>
    <property type="match status" value="1"/>
</dbReference>
<dbReference type="SUPFAM" id="SSF143081">
    <property type="entry name" value="BB1717-like"/>
    <property type="match status" value="1"/>
</dbReference>
<dbReference type="EMBL" id="JBDPZC010000010">
    <property type="protein sequence ID" value="MEO3715000.1"/>
    <property type="molecule type" value="Genomic_DNA"/>
</dbReference>
<dbReference type="RefSeq" id="WP_347612204.1">
    <property type="nucleotide sequence ID" value="NZ_JBDPZC010000010.1"/>
</dbReference>
<comment type="caution">
    <text evidence="10">The sequence shown here is derived from an EMBL/GenBank/DDBJ whole genome shotgun (WGS) entry which is preliminary data.</text>
</comment>
<keyword evidence="11" id="KW-1185">Reference proteome</keyword>
<dbReference type="Proteomes" id="UP001462640">
    <property type="component" value="Unassembled WGS sequence"/>
</dbReference>
<keyword evidence="2 8" id="KW-0645">Protease</keyword>
<evidence type="ECO:0000313" key="11">
    <source>
        <dbReference type="Proteomes" id="UP001462640"/>
    </source>
</evidence>
<dbReference type="Pfam" id="PF02586">
    <property type="entry name" value="SRAP"/>
    <property type="match status" value="1"/>
</dbReference>
<keyword evidence="5" id="KW-0190">Covalent protein-DNA linkage</keyword>
<organism evidence="10 11">
    <name type="scientific">Roseateles flavus</name>
    <dbReference type="NCBI Taxonomy" id="3149041"/>
    <lineage>
        <taxon>Bacteria</taxon>
        <taxon>Pseudomonadati</taxon>
        <taxon>Pseudomonadota</taxon>
        <taxon>Betaproteobacteria</taxon>
        <taxon>Burkholderiales</taxon>
        <taxon>Sphaerotilaceae</taxon>
        <taxon>Roseateles</taxon>
    </lineage>
</organism>
<protein>
    <recommendedName>
        <fullName evidence="8">Abasic site processing protein</fullName>
        <ecNumber evidence="8">3.4.-.-</ecNumber>
    </recommendedName>
</protein>
<sequence>MCNLYHVSPKGDLTTYFRALPPEGLVAGPVGPFGVGAFLRMVDGELRCTLGQWGLIRPGQPERVDYLPSRPGPGGKALKPRPRSTNNARLEGIDTKPTFKAAWKAGQRCLVPALWYQEPNWETGKNVWWQLRRADGLPWALAGLWSEWVDPQTGEVVPNFTLITCNCDTHPLLARLHKPDPALPAGGQDKRSLAHIEPEHWAQWLEGTEAQARALIQPPPLALFDLADARRTDQLLAQQRAASA</sequence>
<evidence type="ECO:0000256" key="9">
    <source>
        <dbReference type="SAM" id="MobiDB-lite"/>
    </source>
</evidence>
<dbReference type="InterPro" id="IPR036590">
    <property type="entry name" value="SRAP-like"/>
</dbReference>
<evidence type="ECO:0000256" key="2">
    <source>
        <dbReference type="ARBA" id="ARBA00022670"/>
    </source>
</evidence>
<evidence type="ECO:0000256" key="6">
    <source>
        <dbReference type="ARBA" id="ARBA00023125"/>
    </source>
</evidence>
<evidence type="ECO:0000256" key="3">
    <source>
        <dbReference type="ARBA" id="ARBA00022763"/>
    </source>
</evidence>
<evidence type="ECO:0000256" key="4">
    <source>
        <dbReference type="ARBA" id="ARBA00022801"/>
    </source>
</evidence>
<keyword evidence="4 8" id="KW-0378">Hydrolase</keyword>
<accession>A0ABV0GIT1</accession>
<comment type="similarity">
    <text evidence="1 8">Belongs to the SOS response-associated peptidase family.</text>
</comment>
<reference evidence="10 11" key="1">
    <citation type="submission" date="2024-05" db="EMBL/GenBank/DDBJ databases">
        <title>Roseateles sp. 2.12 16S ribosomal RNA gene Genome sequencing and assembly.</title>
        <authorList>
            <person name="Woo H."/>
        </authorList>
    </citation>
    <scope>NUCLEOTIDE SEQUENCE [LARGE SCALE GENOMIC DNA]</scope>
    <source>
        <strain evidence="10 11">2.12</strain>
    </source>
</reference>
<dbReference type="EC" id="3.4.-.-" evidence="8"/>
<keyword evidence="3" id="KW-0227">DNA damage</keyword>
<dbReference type="InterPro" id="IPR003738">
    <property type="entry name" value="SRAP"/>
</dbReference>
<feature type="region of interest" description="Disordered" evidence="9">
    <location>
        <begin position="62"/>
        <end position="88"/>
    </location>
</feature>
<evidence type="ECO:0000313" key="10">
    <source>
        <dbReference type="EMBL" id="MEO3715000.1"/>
    </source>
</evidence>
<dbReference type="Gene3D" id="3.90.1680.10">
    <property type="entry name" value="SOS response associated peptidase-like"/>
    <property type="match status" value="1"/>
</dbReference>
<evidence type="ECO:0000256" key="5">
    <source>
        <dbReference type="ARBA" id="ARBA00023124"/>
    </source>
</evidence>
<dbReference type="PANTHER" id="PTHR13604">
    <property type="entry name" value="DC12-RELATED"/>
    <property type="match status" value="1"/>
</dbReference>
<keyword evidence="6" id="KW-0238">DNA-binding</keyword>